<keyword evidence="1" id="KW-0472">Membrane</keyword>
<evidence type="ECO:0000313" key="3">
    <source>
        <dbReference type="EMBL" id="GAA3012991.1"/>
    </source>
</evidence>
<reference evidence="4" key="1">
    <citation type="journal article" date="2019" name="Int. J. Syst. Evol. Microbiol.">
        <title>The Global Catalogue of Microorganisms (GCM) 10K type strain sequencing project: providing services to taxonomists for standard genome sequencing and annotation.</title>
        <authorList>
            <consortium name="The Broad Institute Genomics Platform"/>
            <consortium name="The Broad Institute Genome Sequencing Center for Infectious Disease"/>
            <person name="Wu L."/>
            <person name="Ma J."/>
        </authorList>
    </citation>
    <scope>NUCLEOTIDE SEQUENCE [LARGE SCALE GENOMIC DNA]</scope>
    <source>
        <strain evidence="4">JCM 8736</strain>
    </source>
</reference>
<keyword evidence="3" id="KW-0378">Hydrolase</keyword>
<comment type="caution">
    <text evidence="3">The sequence shown here is derived from an EMBL/GenBank/DDBJ whole genome shotgun (WGS) entry which is preliminary data.</text>
</comment>
<organism evidence="3 4">
    <name type="scientific">Tetragenococcus solitarius</name>
    <dbReference type="NCBI Taxonomy" id="71453"/>
    <lineage>
        <taxon>Bacteria</taxon>
        <taxon>Bacillati</taxon>
        <taxon>Bacillota</taxon>
        <taxon>Bacilli</taxon>
        <taxon>Lactobacillales</taxon>
        <taxon>Enterococcaceae</taxon>
        <taxon>Tetragenococcus</taxon>
    </lineage>
</organism>
<dbReference type="EMBL" id="BAAAXQ010000016">
    <property type="protein sequence ID" value="GAA3012991.1"/>
    <property type="molecule type" value="Genomic_DNA"/>
</dbReference>
<dbReference type="InterPro" id="IPR029058">
    <property type="entry name" value="AB_hydrolase_fold"/>
</dbReference>
<dbReference type="Pfam" id="PF12695">
    <property type="entry name" value="Abhydrolase_5"/>
    <property type="match status" value="1"/>
</dbReference>
<accession>A0ABP6KL98</accession>
<dbReference type="RefSeq" id="WP_068710518.1">
    <property type="nucleotide sequence ID" value="NZ_BAAAXQ010000016.1"/>
</dbReference>
<keyword evidence="4" id="KW-1185">Reference proteome</keyword>
<evidence type="ECO:0000259" key="2">
    <source>
        <dbReference type="Pfam" id="PF12695"/>
    </source>
</evidence>
<proteinExistence type="predicted"/>
<keyword evidence="1" id="KW-0812">Transmembrane</keyword>
<sequence length="245" mass="27136">MKTTSLWKKIVGSMLIIIIILFIAGTFYVQQNTYTATNSAQKQSEQAIHAKKYDLYTSTESSNIGIIFYPGAFVAPESYSKWASQVALAGYNVYVLHIPLNLAFLGQDAAQPIMEEQTEETFILAGHSLGGVVASRFTAKHPEEVAGMIFLASYPDKKGNLKHTDLSVLSITASKDGVLNIEKYQKAKRYMPQQTEYIEIKGGNHAGFGAYGVQKGDSKARTSNNTQQTQISHSIIEWLEKLEEK</sequence>
<name>A0ABP6KL98_9ENTE</name>
<dbReference type="SUPFAM" id="SSF53474">
    <property type="entry name" value="alpha/beta-Hydrolases"/>
    <property type="match status" value="1"/>
</dbReference>
<dbReference type="GO" id="GO:0016787">
    <property type="term" value="F:hydrolase activity"/>
    <property type="evidence" value="ECO:0007669"/>
    <property type="project" value="UniProtKB-KW"/>
</dbReference>
<feature type="domain" description="Alpha/beta hydrolase fold-5" evidence="2">
    <location>
        <begin position="65"/>
        <end position="228"/>
    </location>
</feature>
<dbReference type="InterPro" id="IPR029059">
    <property type="entry name" value="AB_hydrolase_5"/>
</dbReference>
<gene>
    <name evidence="3" type="ORF">GCM10019998_06470</name>
</gene>
<dbReference type="Gene3D" id="3.40.50.1820">
    <property type="entry name" value="alpha/beta hydrolase"/>
    <property type="match status" value="1"/>
</dbReference>
<evidence type="ECO:0000313" key="4">
    <source>
        <dbReference type="Proteomes" id="UP001501577"/>
    </source>
</evidence>
<feature type="transmembrane region" description="Helical" evidence="1">
    <location>
        <begin position="12"/>
        <end position="29"/>
    </location>
</feature>
<evidence type="ECO:0000256" key="1">
    <source>
        <dbReference type="SAM" id="Phobius"/>
    </source>
</evidence>
<keyword evidence="1" id="KW-1133">Transmembrane helix</keyword>
<protein>
    <submittedName>
        <fullName evidence="3">Alpha/beta hydrolase</fullName>
    </submittedName>
</protein>
<dbReference type="Proteomes" id="UP001501577">
    <property type="component" value="Unassembled WGS sequence"/>
</dbReference>